<evidence type="ECO:0000313" key="2">
    <source>
        <dbReference type="Proteomes" id="UP001431199"/>
    </source>
</evidence>
<sequence length="290" mass="33904">MQKWEQLGLSDNFIFQKVMLNEELCRKILTEIIGIEVLKIKYVDYEKTIAIRNDAKGIRLDAYIKGDDAVYSVEMQNLSKDNLKKRSRYYHDMIDLDLLERGCRYKNLNNTYVIFICDFDLFGEKQYKYTFTSKCEEVRGLALNEGRTTIFMNTKGQIGDVSEDCKLFLKAVRSQFTADPFSAILKSEVERIKSSTEWRSEYMRLSEWLEDEKELAREEGMKEGREEGKQEGLQEFLVTLVCKKLIKGESCEQIAKQLEESVDSIANIRDIAENTEPKYDVEKIMQEISK</sequence>
<dbReference type="NCBIfam" id="TIGR01784">
    <property type="entry name" value="T_den_put_tspse"/>
    <property type="match status" value="1"/>
</dbReference>
<accession>A0ABT2M2K7</accession>
<dbReference type="PANTHER" id="PTHR41317:SF1">
    <property type="entry name" value="PD-(D_E)XK NUCLEASE FAMILY TRANSPOSASE"/>
    <property type="match status" value="1"/>
</dbReference>
<dbReference type="Pfam" id="PF12784">
    <property type="entry name" value="PDDEXK_2"/>
    <property type="match status" value="1"/>
</dbReference>
<keyword evidence="2" id="KW-1185">Reference proteome</keyword>
<organism evidence="1 2">
    <name type="scientific">Eubacterium album</name>
    <dbReference type="NCBI Taxonomy" id="2978477"/>
    <lineage>
        <taxon>Bacteria</taxon>
        <taxon>Bacillati</taxon>
        <taxon>Bacillota</taxon>
        <taxon>Clostridia</taxon>
        <taxon>Eubacteriales</taxon>
        <taxon>Eubacteriaceae</taxon>
        <taxon>Eubacterium</taxon>
    </lineage>
</organism>
<reference evidence="1" key="1">
    <citation type="submission" date="2022-09" db="EMBL/GenBank/DDBJ databases">
        <title>Eubacterium sp. LFL-14 isolated from human feces.</title>
        <authorList>
            <person name="Liu F."/>
        </authorList>
    </citation>
    <scope>NUCLEOTIDE SEQUENCE</scope>
    <source>
        <strain evidence="1">LFL-14</strain>
    </source>
</reference>
<dbReference type="RefSeq" id="WP_260979035.1">
    <property type="nucleotide sequence ID" value="NZ_JAODBU010000012.1"/>
</dbReference>
<dbReference type="PANTHER" id="PTHR41317">
    <property type="entry name" value="PD-(D_E)XK NUCLEASE FAMILY TRANSPOSASE"/>
    <property type="match status" value="1"/>
</dbReference>
<dbReference type="Proteomes" id="UP001431199">
    <property type="component" value="Unassembled WGS sequence"/>
</dbReference>
<proteinExistence type="predicted"/>
<dbReference type="EMBL" id="JAODBU010000012">
    <property type="protein sequence ID" value="MCT7399756.1"/>
    <property type="molecule type" value="Genomic_DNA"/>
</dbReference>
<dbReference type="InterPro" id="IPR010106">
    <property type="entry name" value="RpnA"/>
</dbReference>
<comment type="caution">
    <text evidence="1">The sequence shown here is derived from an EMBL/GenBank/DDBJ whole genome shotgun (WGS) entry which is preliminary data.</text>
</comment>
<protein>
    <submittedName>
        <fullName evidence="1">Rpn family recombination-promoting nuclease/putative transposase</fullName>
    </submittedName>
</protein>
<evidence type="ECO:0000313" key="1">
    <source>
        <dbReference type="EMBL" id="MCT7399756.1"/>
    </source>
</evidence>
<name>A0ABT2M2K7_9FIRM</name>
<gene>
    <name evidence="1" type="ORF">N5B56_11805</name>
</gene>